<dbReference type="Gene3D" id="3.30.2060.10">
    <property type="entry name" value="Penicillin-binding protein 1b domain"/>
    <property type="match status" value="1"/>
</dbReference>
<sequence>MSKQNIIKTYEKIVQKKQLTHLLSIEKNHFQIANLVGSSLSFIISESFKKTKKPFLLVLNDKEEAAYYLNDLEQLLNEKDVLFYPGSYRRPYQIEETDNANILLRSEVLNRINSRKSPAVIVTYPEALFEQVVTKAELNRNTLKLSLNDKLSLDFVNEVLFEYNFDRVDFVTEPGEFSVRGGIIDVFSFSNDEPYRIEFFGDEVESIRTFDIETQLSTEKLQKISIMPNVENKTLDEKRNSFLKYISSKTVIFIKDIDFLVDKLNLFFKKATIAYTELSSILNHAKPTELFCNGELIKNQLKEFSLVKIANTQQTKNDLESNQKILNQVQHNIIKFNTKPQPSFNKQFDLLIKNLQQN</sequence>
<dbReference type="Pfam" id="PF17757">
    <property type="entry name" value="UvrB_inter"/>
    <property type="match status" value="1"/>
</dbReference>
<organism evidence="4">
    <name type="scientific">hydrothermal vent metagenome</name>
    <dbReference type="NCBI Taxonomy" id="652676"/>
    <lineage>
        <taxon>unclassified sequences</taxon>
        <taxon>metagenomes</taxon>
        <taxon>ecological metagenomes</taxon>
    </lineage>
</organism>
<proteinExistence type="predicted"/>
<dbReference type="PANTHER" id="PTHR24029">
    <property type="entry name" value="UVRABC SYSTEM PROTEIN B"/>
    <property type="match status" value="1"/>
</dbReference>
<evidence type="ECO:0000259" key="3">
    <source>
        <dbReference type="Pfam" id="PF17757"/>
    </source>
</evidence>
<dbReference type="InterPro" id="IPR027417">
    <property type="entry name" value="P-loop_NTPase"/>
</dbReference>
<feature type="non-terminal residue" evidence="4">
    <location>
        <position position="358"/>
    </location>
</feature>
<gene>
    <name evidence="4" type="ORF">MNBD_BACTEROID04-1531</name>
</gene>
<dbReference type="GO" id="GO:0003677">
    <property type="term" value="F:DNA binding"/>
    <property type="evidence" value="ECO:0007669"/>
    <property type="project" value="InterPro"/>
</dbReference>
<protein>
    <submittedName>
        <fullName evidence="4">Transcription-repair coupling factor</fullName>
    </submittedName>
</protein>
<dbReference type="GO" id="GO:0006289">
    <property type="term" value="P:nucleotide-excision repair"/>
    <property type="evidence" value="ECO:0007669"/>
    <property type="project" value="InterPro"/>
</dbReference>
<dbReference type="GO" id="GO:0009380">
    <property type="term" value="C:excinuclease repair complex"/>
    <property type="evidence" value="ECO:0007669"/>
    <property type="project" value="InterPro"/>
</dbReference>
<evidence type="ECO:0000313" key="4">
    <source>
        <dbReference type="EMBL" id="VAW26903.1"/>
    </source>
</evidence>
<keyword evidence="1" id="KW-0547">Nucleotide-binding</keyword>
<dbReference type="InterPro" id="IPR041471">
    <property type="entry name" value="UvrB_inter"/>
</dbReference>
<keyword evidence="2" id="KW-0067">ATP-binding</keyword>
<dbReference type="AlphaFoldDB" id="A0A3B0UEY8"/>
<dbReference type="GO" id="GO:0005524">
    <property type="term" value="F:ATP binding"/>
    <property type="evidence" value="ECO:0007669"/>
    <property type="project" value="UniProtKB-KW"/>
</dbReference>
<reference evidence="4" key="1">
    <citation type="submission" date="2018-06" db="EMBL/GenBank/DDBJ databases">
        <authorList>
            <person name="Zhirakovskaya E."/>
        </authorList>
    </citation>
    <scope>NUCLEOTIDE SEQUENCE</scope>
</reference>
<name>A0A3B0UEY8_9ZZZZ</name>
<dbReference type="EMBL" id="UOER01000652">
    <property type="protein sequence ID" value="VAW26903.1"/>
    <property type="molecule type" value="Genomic_DNA"/>
</dbReference>
<accession>A0A3B0UEY8</accession>
<dbReference type="PANTHER" id="PTHR24029:SF1">
    <property type="entry name" value="TRANSCRIPTION-REPAIR-COUPLING FACTOR"/>
    <property type="match status" value="1"/>
</dbReference>
<dbReference type="InterPro" id="IPR004807">
    <property type="entry name" value="UvrB"/>
</dbReference>
<evidence type="ECO:0000256" key="2">
    <source>
        <dbReference type="ARBA" id="ARBA00022840"/>
    </source>
</evidence>
<evidence type="ECO:0000256" key="1">
    <source>
        <dbReference type="ARBA" id="ARBA00022741"/>
    </source>
</evidence>
<dbReference type="SUPFAM" id="SSF52540">
    <property type="entry name" value="P-loop containing nucleoside triphosphate hydrolases"/>
    <property type="match status" value="1"/>
</dbReference>
<dbReference type="GO" id="GO:0016887">
    <property type="term" value="F:ATP hydrolysis activity"/>
    <property type="evidence" value="ECO:0007669"/>
    <property type="project" value="InterPro"/>
</dbReference>
<dbReference type="Gene3D" id="3.40.50.11180">
    <property type="match status" value="1"/>
</dbReference>
<feature type="domain" description="UvrB interaction" evidence="3">
    <location>
        <begin position="143"/>
        <end position="229"/>
    </location>
</feature>